<dbReference type="Proteomes" id="UP000076420">
    <property type="component" value="Unassembled WGS sequence"/>
</dbReference>
<dbReference type="KEGG" id="bgt:106055332"/>
<dbReference type="RefSeq" id="XP_013067002.1">
    <property type="nucleotide sequence ID" value="XM_013211548.2"/>
</dbReference>
<keyword evidence="4" id="KW-1185">Reference proteome</keyword>
<dbReference type="OrthoDB" id="10301484at2759"/>
<reference evidence="2" key="1">
    <citation type="submission" date="2020-05" db="UniProtKB">
        <authorList>
            <consortium name="EnsemblMetazoa"/>
        </authorList>
    </citation>
    <scope>IDENTIFICATION</scope>
    <source>
        <strain evidence="2">BB02</strain>
    </source>
</reference>
<evidence type="ECO:0000313" key="3">
    <source>
        <dbReference type="Proteomes" id="UP000076420"/>
    </source>
</evidence>
<dbReference type="GeneID" id="106055332"/>
<evidence type="ECO:0000256" key="1">
    <source>
        <dbReference type="SAM" id="MobiDB-lite"/>
    </source>
</evidence>
<protein>
    <submittedName>
        <fullName evidence="5">Uncharacterized protein LOC106055332</fullName>
    </submittedName>
</protein>
<dbReference type="VEuPathDB" id="VectorBase:BGLAX_043500"/>
<gene>
    <name evidence="2" type="primary">106055332</name>
    <name evidence="5" type="synonym">LOC106055332</name>
</gene>
<name>A0A2C9LR39_BIOGL</name>
<dbReference type="EnsemblMetazoa" id="BGLB034030-RA">
    <property type="protein sequence ID" value="BGLB034030-PA"/>
    <property type="gene ID" value="BGLB034030"/>
</dbReference>
<proteinExistence type="predicted"/>
<accession>A0A2C9LR39</accession>
<dbReference type="Proteomes" id="UP001165740">
    <property type="component" value="Chromosome 17"/>
</dbReference>
<dbReference type="AlphaFoldDB" id="A0A2C9LR39"/>
<evidence type="ECO:0000313" key="4">
    <source>
        <dbReference type="Proteomes" id="UP001165740"/>
    </source>
</evidence>
<dbReference type="VEuPathDB" id="VectorBase:BGLB034030"/>
<sequence length="101" mass="10708">MGANQGKDDTSTGSLPDALESAEVDSNTMKQKRNAQGKLENTFALDAVSRSDATEPEAGPAEKVVTASFHGTSTGSIIRTINLFQGPKSSGKLHTSRHEKY</sequence>
<evidence type="ECO:0000313" key="2">
    <source>
        <dbReference type="EnsemblMetazoa" id="BGLB034030-PA"/>
    </source>
</evidence>
<feature type="compositionally biased region" description="Basic and acidic residues" evidence="1">
    <location>
        <begin position="1"/>
        <end position="10"/>
    </location>
</feature>
<reference evidence="5" key="2">
    <citation type="submission" date="2025-04" db="UniProtKB">
        <authorList>
            <consortium name="RefSeq"/>
        </authorList>
    </citation>
    <scope>IDENTIFICATION</scope>
</reference>
<evidence type="ECO:0000313" key="5">
    <source>
        <dbReference type="RefSeq" id="XP_013067002.1"/>
    </source>
</evidence>
<feature type="region of interest" description="Disordered" evidence="1">
    <location>
        <begin position="1"/>
        <end position="43"/>
    </location>
</feature>
<organism evidence="2 3">
    <name type="scientific">Biomphalaria glabrata</name>
    <name type="common">Bloodfluke planorb</name>
    <name type="synonym">Freshwater snail</name>
    <dbReference type="NCBI Taxonomy" id="6526"/>
    <lineage>
        <taxon>Eukaryota</taxon>
        <taxon>Metazoa</taxon>
        <taxon>Spiralia</taxon>
        <taxon>Lophotrochozoa</taxon>
        <taxon>Mollusca</taxon>
        <taxon>Gastropoda</taxon>
        <taxon>Heterobranchia</taxon>
        <taxon>Euthyneura</taxon>
        <taxon>Panpulmonata</taxon>
        <taxon>Hygrophila</taxon>
        <taxon>Lymnaeoidea</taxon>
        <taxon>Planorbidae</taxon>
        <taxon>Biomphalaria</taxon>
    </lineage>
</organism>